<evidence type="ECO:0000313" key="1">
    <source>
        <dbReference type="EMBL" id="KKM70151.1"/>
    </source>
</evidence>
<dbReference type="AlphaFoldDB" id="A0A0F9K652"/>
<organism evidence="1">
    <name type="scientific">marine sediment metagenome</name>
    <dbReference type="NCBI Taxonomy" id="412755"/>
    <lineage>
        <taxon>unclassified sequences</taxon>
        <taxon>metagenomes</taxon>
        <taxon>ecological metagenomes</taxon>
    </lineage>
</organism>
<gene>
    <name evidence="1" type="ORF">LCGC14_1443650</name>
</gene>
<reference evidence="1" key="1">
    <citation type="journal article" date="2015" name="Nature">
        <title>Complex archaea that bridge the gap between prokaryotes and eukaryotes.</title>
        <authorList>
            <person name="Spang A."/>
            <person name="Saw J.H."/>
            <person name="Jorgensen S.L."/>
            <person name="Zaremba-Niedzwiedzka K."/>
            <person name="Martijn J."/>
            <person name="Lind A.E."/>
            <person name="van Eijk R."/>
            <person name="Schleper C."/>
            <person name="Guy L."/>
            <person name="Ettema T.J."/>
        </authorList>
    </citation>
    <scope>NUCLEOTIDE SEQUENCE</scope>
</reference>
<protein>
    <submittedName>
        <fullName evidence="1">Uncharacterized protein</fullName>
    </submittedName>
</protein>
<comment type="caution">
    <text evidence="1">The sequence shown here is derived from an EMBL/GenBank/DDBJ whole genome shotgun (WGS) entry which is preliminary data.</text>
</comment>
<dbReference type="EMBL" id="LAZR01009870">
    <property type="protein sequence ID" value="KKM70151.1"/>
    <property type="molecule type" value="Genomic_DNA"/>
</dbReference>
<name>A0A0F9K652_9ZZZZ</name>
<proteinExistence type="predicted"/>
<sequence>MPDRLKQAIVDLVVPSGVIEDTNEYYATTTTRNLDPEQLEMISKLSEVGITTTISTWPAGVMHPNLKDKSKKGNLVLRFEWGS</sequence>
<accession>A0A0F9K652</accession>